<dbReference type="SUPFAM" id="SSF53697">
    <property type="entry name" value="SIS domain"/>
    <property type="match status" value="1"/>
</dbReference>
<evidence type="ECO:0000259" key="2">
    <source>
        <dbReference type="PROSITE" id="PS51071"/>
    </source>
</evidence>
<feature type="transmembrane region" description="Helical" evidence="1">
    <location>
        <begin position="225"/>
        <end position="242"/>
    </location>
</feature>
<dbReference type="SUPFAM" id="SSF46689">
    <property type="entry name" value="Homeodomain-like"/>
    <property type="match status" value="1"/>
</dbReference>
<keyword evidence="1" id="KW-0472">Membrane</keyword>
<dbReference type="GO" id="GO:0003677">
    <property type="term" value="F:DNA binding"/>
    <property type="evidence" value="ECO:0007669"/>
    <property type="project" value="InterPro"/>
</dbReference>
<feature type="domain" description="SIS" evidence="3">
    <location>
        <begin position="105"/>
        <end position="247"/>
    </location>
</feature>
<gene>
    <name evidence="4" type="ORF">SAMN04489758_10764</name>
</gene>
<dbReference type="GO" id="GO:0097367">
    <property type="term" value="F:carbohydrate derivative binding"/>
    <property type="evidence" value="ECO:0007669"/>
    <property type="project" value="InterPro"/>
</dbReference>
<dbReference type="InterPro" id="IPR046348">
    <property type="entry name" value="SIS_dom_sf"/>
</dbReference>
<dbReference type="Gene3D" id="1.10.10.10">
    <property type="entry name" value="Winged helix-like DNA-binding domain superfamily/Winged helix DNA-binding domain"/>
    <property type="match status" value="1"/>
</dbReference>
<dbReference type="PROSITE" id="PS51464">
    <property type="entry name" value="SIS"/>
    <property type="match status" value="1"/>
</dbReference>
<dbReference type="Pfam" id="PF01418">
    <property type="entry name" value="HTH_6"/>
    <property type="match status" value="1"/>
</dbReference>
<dbReference type="EMBL" id="FOIN01000007">
    <property type="protein sequence ID" value="SET35286.1"/>
    <property type="molecule type" value="Genomic_DNA"/>
</dbReference>
<evidence type="ECO:0000256" key="1">
    <source>
        <dbReference type="SAM" id="Phobius"/>
    </source>
</evidence>
<dbReference type="InterPro" id="IPR047640">
    <property type="entry name" value="RpiR-like"/>
</dbReference>
<dbReference type="AlphaFoldDB" id="A0A1I0DU07"/>
<accession>A0A1I0DU07</accession>
<protein>
    <submittedName>
        <fullName evidence="4">Transcriptional regulator, RpiR family</fullName>
    </submittedName>
</protein>
<organism evidence="4 5">
    <name type="scientific">Thomasclavelia cocleata</name>
    <dbReference type="NCBI Taxonomy" id="69824"/>
    <lineage>
        <taxon>Bacteria</taxon>
        <taxon>Bacillati</taxon>
        <taxon>Bacillota</taxon>
        <taxon>Erysipelotrichia</taxon>
        <taxon>Erysipelotrichales</taxon>
        <taxon>Coprobacillaceae</taxon>
        <taxon>Thomasclavelia</taxon>
    </lineage>
</organism>
<dbReference type="InterPro" id="IPR001347">
    <property type="entry name" value="SIS_dom"/>
</dbReference>
<reference evidence="5" key="1">
    <citation type="submission" date="2016-10" db="EMBL/GenBank/DDBJ databases">
        <authorList>
            <person name="Varghese N."/>
            <person name="Submissions S."/>
        </authorList>
    </citation>
    <scope>NUCLEOTIDE SEQUENCE [LARGE SCALE GENOMIC DNA]</scope>
    <source>
        <strain evidence="5">DSM 1551</strain>
    </source>
</reference>
<keyword evidence="1" id="KW-1133">Transmembrane helix</keyword>
<dbReference type="GO" id="GO:1901135">
    <property type="term" value="P:carbohydrate derivative metabolic process"/>
    <property type="evidence" value="ECO:0007669"/>
    <property type="project" value="InterPro"/>
</dbReference>
<proteinExistence type="predicted"/>
<dbReference type="GO" id="GO:0003700">
    <property type="term" value="F:DNA-binding transcription factor activity"/>
    <property type="evidence" value="ECO:0007669"/>
    <property type="project" value="InterPro"/>
</dbReference>
<dbReference type="RefSeq" id="WP_092353072.1">
    <property type="nucleotide sequence ID" value="NZ_FOIN01000007.1"/>
</dbReference>
<dbReference type="InterPro" id="IPR036388">
    <property type="entry name" value="WH-like_DNA-bd_sf"/>
</dbReference>
<dbReference type="PROSITE" id="PS51071">
    <property type="entry name" value="HTH_RPIR"/>
    <property type="match status" value="1"/>
</dbReference>
<evidence type="ECO:0000313" key="4">
    <source>
        <dbReference type="EMBL" id="SET35286.1"/>
    </source>
</evidence>
<dbReference type="OrthoDB" id="1648815at2"/>
<dbReference type="Gene3D" id="3.40.50.10490">
    <property type="entry name" value="Glucose-6-phosphate isomerase like protein, domain 1"/>
    <property type="match status" value="1"/>
</dbReference>
<sequence length="251" mass="29565">MKLEELINKNYRQLNENDLYIWNYINHHKKECEHLSIDELALRCNVSRSTILRFSKRLGLKGYAEFKVFLRINNQSDSDSLIVNNIYNGYIEMIQQFEGYRYHDIARCIYEAKNLFVYGTGLIQENTAQYLKRSFSMVNKLFLDIDCLADFEGYINLFEADDVFIAISYAGENKRLLDYIYRLKTKGIIVIAIIANNNCTLSHISDYSLHVRTMPIITNMGRREYLVGIYFVLVDFILANYIEYVNNRGEK</sequence>
<dbReference type="Proteomes" id="UP000198558">
    <property type="component" value="Unassembled WGS sequence"/>
</dbReference>
<name>A0A1I0DU07_9FIRM</name>
<evidence type="ECO:0000259" key="3">
    <source>
        <dbReference type="PROSITE" id="PS51464"/>
    </source>
</evidence>
<dbReference type="InterPro" id="IPR000281">
    <property type="entry name" value="HTH_RpiR"/>
</dbReference>
<dbReference type="PANTHER" id="PTHR30514:SF1">
    <property type="entry name" value="HTH-TYPE TRANSCRIPTIONAL REGULATOR HEXR-RELATED"/>
    <property type="match status" value="1"/>
</dbReference>
<evidence type="ECO:0000313" key="5">
    <source>
        <dbReference type="Proteomes" id="UP000198558"/>
    </source>
</evidence>
<keyword evidence="5" id="KW-1185">Reference proteome</keyword>
<dbReference type="GeneID" id="78287999"/>
<dbReference type="Pfam" id="PF01380">
    <property type="entry name" value="SIS"/>
    <property type="match status" value="1"/>
</dbReference>
<feature type="domain" description="HTH rpiR-type" evidence="2">
    <location>
        <begin position="1"/>
        <end position="77"/>
    </location>
</feature>
<dbReference type="InterPro" id="IPR009057">
    <property type="entry name" value="Homeodomain-like_sf"/>
</dbReference>
<keyword evidence="1" id="KW-0812">Transmembrane</keyword>
<dbReference type="PANTHER" id="PTHR30514">
    <property type="entry name" value="GLUCOKINASE"/>
    <property type="match status" value="1"/>
</dbReference>